<dbReference type="GO" id="GO:0046983">
    <property type="term" value="F:protein dimerization activity"/>
    <property type="evidence" value="ECO:0007669"/>
    <property type="project" value="InterPro"/>
</dbReference>
<dbReference type="Pfam" id="PF05699">
    <property type="entry name" value="Dimer_Tnp_hAT"/>
    <property type="match status" value="1"/>
</dbReference>
<feature type="region of interest" description="Disordered" evidence="1">
    <location>
        <begin position="102"/>
        <end position="133"/>
    </location>
</feature>
<dbReference type="Proteomes" id="UP000521872">
    <property type="component" value="Unassembled WGS sequence"/>
</dbReference>
<dbReference type="SUPFAM" id="SSF53098">
    <property type="entry name" value="Ribonuclease H-like"/>
    <property type="match status" value="1"/>
</dbReference>
<evidence type="ECO:0000256" key="1">
    <source>
        <dbReference type="SAM" id="MobiDB-lite"/>
    </source>
</evidence>
<accession>A0A8H4QKT1</accession>
<evidence type="ECO:0000313" key="5">
    <source>
        <dbReference type="Proteomes" id="UP000521872"/>
    </source>
</evidence>
<reference evidence="4 5" key="1">
    <citation type="submission" date="2019-12" db="EMBL/GenBank/DDBJ databases">
        <authorList>
            <person name="Floudas D."/>
            <person name="Bentzer J."/>
            <person name="Ahren D."/>
            <person name="Johansson T."/>
            <person name="Persson P."/>
            <person name="Tunlid A."/>
        </authorList>
    </citation>
    <scope>NUCLEOTIDE SEQUENCE [LARGE SCALE GENOMIC DNA]</scope>
    <source>
        <strain evidence="4 5">CBS 102.39</strain>
    </source>
</reference>
<feature type="chain" id="PRO_5034533968" description="HAT C-terminal dimerisation domain-containing protein" evidence="2">
    <location>
        <begin position="22"/>
        <end position="133"/>
    </location>
</feature>
<dbReference type="InterPro" id="IPR008906">
    <property type="entry name" value="HATC_C_dom"/>
</dbReference>
<protein>
    <recommendedName>
        <fullName evidence="3">HAT C-terminal dimerisation domain-containing protein</fullName>
    </recommendedName>
</protein>
<dbReference type="AlphaFoldDB" id="A0A8H4QKT1"/>
<evidence type="ECO:0000259" key="3">
    <source>
        <dbReference type="Pfam" id="PF05699"/>
    </source>
</evidence>
<organism evidence="4 5">
    <name type="scientific">Agrocybe pediades</name>
    <dbReference type="NCBI Taxonomy" id="84607"/>
    <lineage>
        <taxon>Eukaryota</taxon>
        <taxon>Fungi</taxon>
        <taxon>Dikarya</taxon>
        <taxon>Basidiomycota</taxon>
        <taxon>Agaricomycotina</taxon>
        <taxon>Agaricomycetes</taxon>
        <taxon>Agaricomycetidae</taxon>
        <taxon>Agaricales</taxon>
        <taxon>Agaricineae</taxon>
        <taxon>Strophariaceae</taxon>
        <taxon>Agrocybe</taxon>
    </lineage>
</organism>
<sequence>MNQNCWLSIFKLALDILPIQGSAVACEHVFSSSKETVTPRQNRMKPKLMEALQILKFTIKKDTLHLSKCVSEEDEIEALEQKNDALAPENIAAYQKYVEGQADAALDSNDSDDGLTDDSGSDDSDCGSDDDTD</sequence>
<feature type="domain" description="HAT C-terminal dimerisation" evidence="3">
    <location>
        <begin position="2"/>
        <end position="56"/>
    </location>
</feature>
<dbReference type="InterPro" id="IPR012337">
    <property type="entry name" value="RNaseH-like_sf"/>
</dbReference>
<proteinExistence type="predicted"/>
<evidence type="ECO:0000313" key="4">
    <source>
        <dbReference type="EMBL" id="KAF4612550.1"/>
    </source>
</evidence>
<gene>
    <name evidence="4" type="ORF">D9613_012717</name>
</gene>
<evidence type="ECO:0000256" key="2">
    <source>
        <dbReference type="SAM" id="SignalP"/>
    </source>
</evidence>
<name>A0A8H4QKT1_9AGAR</name>
<dbReference type="EMBL" id="JAACJL010000048">
    <property type="protein sequence ID" value="KAF4612550.1"/>
    <property type="molecule type" value="Genomic_DNA"/>
</dbReference>
<keyword evidence="5" id="KW-1185">Reference proteome</keyword>
<feature type="signal peptide" evidence="2">
    <location>
        <begin position="1"/>
        <end position="21"/>
    </location>
</feature>
<feature type="compositionally biased region" description="Acidic residues" evidence="1">
    <location>
        <begin position="109"/>
        <end position="133"/>
    </location>
</feature>
<comment type="caution">
    <text evidence="4">The sequence shown here is derived from an EMBL/GenBank/DDBJ whole genome shotgun (WGS) entry which is preliminary data.</text>
</comment>
<keyword evidence="2" id="KW-0732">Signal</keyword>